<dbReference type="STRING" id="767916.AWB91_22610"/>
<dbReference type="GO" id="GO:0005886">
    <property type="term" value="C:plasma membrane"/>
    <property type="evidence" value="ECO:0007669"/>
    <property type="project" value="TreeGrafter"/>
</dbReference>
<feature type="domain" description="GGDEF" evidence="2">
    <location>
        <begin position="219"/>
        <end position="349"/>
    </location>
</feature>
<evidence type="ECO:0000256" key="1">
    <source>
        <dbReference type="SAM" id="Phobius"/>
    </source>
</evidence>
<dbReference type="CDD" id="cd01949">
    <property type="entry name" value="GGDEF"/>
    <property type="match status" value="1"/>
</dbReference>
<evidence type="ECO:0000313" key="3">
    <source>
        <dbReference type="EMBL" id="ORW30161.1"/>
    </source>
</evidence>
<dbReference type="GO" id="GO:1902201">
    <property type="term" value="P:negative regulation of bacterial-type flagellum-dependent cell motility"/>
    <property type="evidence" value="ECO:0007669"/>
    <property type="project" value="TreeGrafter"/>
</dbReference>
<dbReference type="InterPro" id="IPR029787">
    <property type="entry name" value="Nucleotide_cyclase"/>
</dbReference>
<dbReference type="PANTHER" id="PTHR45138">
    <property type="entry name" value="REGULATORY COMPONENTS OF SENSORY TRANSDUCTION SYSTEM"/>
    <property type="match status" value="1"/>
</dbReference>
<dbReference type="Proteomes" id="UP000193801">
    <property type="component" value="Unassembled WGS sequence"/>
</dbReference>
<reference evidence="5 6" key="1">
    <citation type="journal article" date="2015" name="Emerg. Microbes Infect.">
        <title>Characterization of 17 strains belonging to the Mycobacterium simiae complex and description of Mycobacterium paraense sp. nov.</title>
        <authorList>
            <person name="Fusco da Costa A.R."/>
            <person name="Fedrizzi T."/>
            <person name="Lopes M.L."/>
            <person name="Pecorari M."/>
            <person name="Oliveira da Costa W.L."/>
            <person name="Giacobazzi E."/>
            <person name="da Costa Bahia J.R."/>
            <person name="De Sanctis V."/>
            <person name="Batista Lima K.V."/>
            <person name="Bertorelli R."/>
            <person name="Grottola A."/>
            <person name="Fabio A."/>
            <person name="Mariottini A."/>
            <person name="Ferretti P."/>
            <person name="Di Leva F."/>
            <person name="Fregni Serpini G."/>
            <person name="Tagliazucchi S."/>
            <person name="Rumpianesi F."/>
            <person name="Jousson O."/>
            <person name="Segata N."/>
            <person name="Tortoli E."/>
        </authorList>
    </citation>
    <scope>NUCLEOTIDE SEQUENCE [LARGE SCALE GENOMIC DNA]</scope>
    <source>
        <strain evidence="3 6">FI-07156</strain>
        <strain evidence="4 5">IEC33</strain>
    </source>
</reference>
<dbReference type="OrthoDB" id="23692at2"/>
<feature type="transmembrane region" description="Helical" evidence="1">
    <location>
        <begin position="154"/>
        <end position="174"/>
    </location>
</feature>
<keyword evidence="6" id="KW-1185">Reference proteome</keyword>
<dbReference type="AlphaFoldDB" id="A0A1X2AAN8"/>
<feature type="transmembrane region" description="Helical" evidence="1">
    <location>
        <begin position="106"/>
        <end position="122"/>
    </location>
</feature>
<gene>
    <name evidence="4" type="ORF">AWB90_14515</name>
    <name evidence="3" type="ORF">AWB91_22610</name>
</gene>
<dbReference type="PANTHER" id="PTHR45138:SF9">
    <property type="entry name" value="DIGUANYLATE CYCLASE DGCM-RELATED"/>
    <property type="match status" value="1"/>
</dbReference>
<dbReference type="NCBIfam" id="TIGR00254">
    <property type="entry name" value="GGDEF"/>
    <property type="match status" value="1"/>
</dbReference>
<dbReference type="GO" id="GO:0043709">
    <property type="term" value="P:cell adhesion involved in single-species biofilm formation"/>
    <property type="evidence" value="ECO:0007669"/>
    <property type="project" value="TreeGrafter"/>
</dbReference>
<dbReference type="Proteomes" id="UP000193285">
    <property type="component" value="Unassembled WGS sequence"/>
</dbReference>
<dbReference type="GO" id="GO:0052621">
    <property type="term" value="F:diguanylate cyclase activity"/>
    <property type="evidence" value="ECO:0007669"/>
    <property type="project" value="TreeGrafter"/>
</dbReference>
<dbReference type="Pfam" id="PF00990">
    <property type="entry name" value="GGDEF"/>
    <property type="match status" value="1"/>
</dbReference>
<dbReference type="InterPro" id="IPR000160">
    <property type="entry name" value="GGDEF_dom"/>
</dbReference>
<comment type="caution">
    <text evidence="4">The sequence shown here is derived from an EMBL/GenBank/DDBJ whole genome shotgun (WGS) entry which is preliminary data.</text>
</comment>
<feature type="transmembrane region" description="Helical" evidence="1">
    <location>
        <begin position="128"/>
        <end position="147"/>
    </location>
</feature>
<feature type="transmembrane region" description="Helical" evidence="1">
    <location>
        <begin position="81"/>
        <end position="99"/>
    </location>
</feature>
<reference evidence="4" key="3">
    <citation type="submission" date="2016-01" db="EMBL/GenBank/DDBJ databases">
        <authorList>
            <person name="Oliw E.H."/>
        </authorList>
    </citation>
    <scope>NUCLEOTIDE SEQUENCE</scope>
    <source>
        <strain evidence="4">IEC33</strain>
    </source>
</reference>
<name>A0A1X2AAN8_9MYCO</name>
<dbReference type="Gene3D" id="3.30.70.270">
    <property type="match status" value="1"/>
</dbReference>
<keyword evidence="1" id="KW-1133">Transmembrane helix</keyword>
<evidence type="ECO:0000313" key="5">
    <source>
        <dbReference type="Proteomes" id="UP000193285"/>
    </source>
</evidence>
<feature type="transmembrane region" description="Helical" evidence="1">
    <location>
        <begin position="55"/>
        <end position="75"/>
    </location>
</feature>
<keyword evidence="1" id="KW-0472">Membrane</keyword>
<reference evidence="3" key="2">
    <citation type="submission" date="2016-01" db="EMBL/GenBank/DDBJ databases">
        <authorList>
            <person name="Ana R.F.D.C."/>
            <person name="Tarcisio F."/>
            <person name="Maria L.L."/>
            <person name="Monica P."/>
            <person name="Wana L.O.D.C."/>
            <person name="Elisabetta G."/>
            <person name="Jeann R.D.C.B."/>
            <person name="Veronica D.S."/>
            <person name="Karla V.B.L."/>
            <person name="Roberto B."/>
            <person name="Antonella G."/>
            <person name="Anna F."/>
            <person name="Alessandro M."/>
            <person name="Pamela F."/>
            <person name="Francesca D.L."/>
            <person name="Giulia F.S."/>
            <person name="Sara T."/>
            <person name="Fabio R."/>
            <person name="Olivier J."/>
            <person name="Nicola S."/>
            <person name="Enrico T."/>
        </authorList>
    </citation>
    <scope>NUCLEOTIDE SEQUENCE</scope>
    <source>
        <strain evidence="3">FI-07156</strain>
    </source>
</reference>
<dbReference type="InterPro" id="IPR043128">
    <property type="entry name" value="Rev_trsase/Diguanyl_cyclase"/>
</dbReference>
<sequence>MKQTDQYDWVTAYLKGRGLQVVWQRATFAFTASQAALPLLMLWSPTGPHTAIARAGSVVVSVLGFAGATLWLVHWPTRRQSILFSLGATAAIAAMCLALSNPYTGLMGCTMFAMLGGFIAYFHAGHYVLANFTVATVCAVTLAYRFILATGDAALIGAGLITVMALNIGVPFGIQSVVHTLRTDLRTSDRDSLTGLRNRRSFYDAVHELLTLHGRASDKYLVIAVIDLDDFKKVNDTQGHAVGDQALVAVGTALEENCSPSAVIGRVGGEEFVIVDTDTSPNPRRMAERLRQAIAAVPFPITASIGTSGVALDSSEADTQLIDDLISTSDAAMYEAKRAGGNQVCHYPALVRRAAG</sequence>
<protein>
    <submittedName>
        <fullName evidence="4">Diguanylate cyclase</fullName>
    </submittedName>
</protein>
<evidence type="ECO:0000259" key="2">
    <source>
        <dbReference type="PROSITE" id="PS50887"/>
    </source>
</evidence>
<organism evidence="4 5">
    <name type="scientific">Mycobacterium paraense</name>
    <dbReference type="NCBI Taxonomy" id="767916"/>
    <lineage>
        <taxon>Bacteria</taxon>
        <taxon>Bacillati</taxon>
        <taxon>Actinomycetota</taxon>
        <taxon>Actinomycetes</taxon>
        <taxon>Mycobacteriales</taxon>
        <taxon>Mycobacteriaceae</taxon>
        <taxon>Mycobacterium</taxon>
        <taxon>Mycobacterium simiae complex</taxon>
    </lineage>
</organism>
<keyword evidence="1" id="KW-0812">Transmembrane</keyword>
<dbReference type="SUPFAM" id="SSF55073">
    <property type="entry name" value="Nucleotide cyclase"/>
    <property type="match status" value="1"/>
</dbReference>
<dbReference type="SMART" id="SM00267">
    <property type="entry name" value="GGDEF"/>
    <property type="match status" value="1"/>
</dbReference>
<evidence type="ECO:0000313" key="6">
    <source>
        <dbReference type="Proteomes" id="UP000193801"/>
    </source>
</evidence>
<dbReference type="RefSeq" id="WP_085097870.1">
    <property type="nucleotide sequence ID" value="NZ_JACKVQ010000011.1"/>
</dbReference>
<evidence type="ECO:0000313" key="4">
    <source>
        <dbReference type="EMBL" id="ORW47150.1"/>
    </source>
</evidence>
<feature type="transmembrane region" description="Helical" evidence="1">
    <location>
        <begin position="22"/>
        <end position="43"/>
    </location>
</feature>
<dbReference type="EMBL" id="LQPK01000018">
    <property type="protein sequence ID" value="ORW30161.1"/>
    <property type="molecule type" value="Genomic_DNA"/>
</dbReference>
<dbReference type="PROSITE" id="PS50887">
    <property type="entry name" value="GGDEF"/>
    <property type="match status" value="1"/>
</dbReference>
<dbReference type="InterPro" id="IPR050469">
    <property type="entry name" value="Diguanylate_Cyclase"/>
</dbReference>
<dbReference type="EMBL" id="LQPN01000044">
    <property type="protein sequence ID" value="ORW47150.1"/>
    <property type="molecule type" value="Genomic_DNA"/>
</dbReference>
<accession>A0A1X2AAN8</accession>
<proteinExistence type="predicted"/>